<dbReference type="GO" id="GO:0016627">
    <property type="term" value="F:oxidoreductase activity, acting on the CH-CH group of donors"/>
    <property type="evidence" value="ECO:0007669"/>
    <property type="project" value="InterPro"/>
</dbReference>
<proteinExistence type="predicted"/>
<dbReference type="SUPFAM" id="SSF56645">
    <property type="entry name" value="Acyl-CoA dehydrogenase NM domain-like"/>
    <property type="match status" value="1"/>
</dbReference>
<accession>A0A848BSQ6</accession>
<dbReference type="Gene3D" id="1.20.140.10">
    <property type="entry name" value="Butyryl-CoA Dehydrogenase, subunit A, domain 3"/>
    <property type="match status" value="1"/>
</dbReference>
<dbReference type="Pfam" id="PF03241">
    <property type="entry name" value="HpaB"/>
    <property type="match status" value="1"/>
</dbReference>
<sequence length="482" mass="53329">MMTGKEYKESLRKRNIVVYLQGKQIPAKELPDHPFIRGHVNSASVTYDLAFDPAYENLMTATSHLTGKKINRFTHIHQSVEDLVKKVKMLRMLSLKTGTCYQRCVGFDAMNATYGTTFEMDQKYGTHYHERFKKFLEYIQDTDFMVSGAMTDPKGDRSKRPSQQSDPDLFVHVVEKNDKGIVIRGAKAHMTGMVNSHEMLIMPTMSLKPEDKDYAVCCALPVDAPGVLHIFGRQSNDGRKLEGDIDQGNAKYGIVGGECLTVLNDVFVPWERVFMCGETDFAGMLVTRFASYHRQNYGGCKGGVSDIVIGAAAAMADMNGYAKASHIKSKINEMIHLTETLYACSIACSAEGVQLPSGQYFVNMLLANVSKHNVTRYIYEIDRLAQDIAGGFIATLPSQADLESPEIGKYVEKYFKGVDGVSTADRMRVARLIEVMTGGTALVESMHGAGSPQAQEVMYSKLANLEAKKKAALKIAGVKVED</sequence>
<evidence type="ECO:0000256" key="1">
    <source>
        <dbReference type="ARBA" id="ARBA00022630"/>
    </source>
</evidence>
<evidence type="ECO:0000256" key="4">
    <source>
        <dbReference type="PIRSR" id="PIRSR000331-2"/>
    </source>
</evidence>
<dbReference type="InterPro" id="IPR024719">
    <property type="entry name" value="HpaB/PvcC/4-BUDH_C"/>
</dbReference>
<dbReference type="Gene3D" id="1.10.3140.10">
    <property type="entry name" value="4-hydroxybutyryl-coa dehydratase, domain 1"/>
    <property type="match status" value="1"/>
</dbReference>
<dbReference type="InterPro" id="IPR036250">
    <property type="entry name" value="AcylCo_DH-like_C"/>
</dbReference>
<dbReference type="Proteomes" id="UP001605989">
    <property type="component" value="Unassembled WGS sequence"/>
</dbReference>
<evidence type="ECO:0000313" key="10">
    <source>
        <dbReference type="Proteomes" id="UP001605989"/>
    </source>
</evidence>
<keyword evidence="2 4" id="KW-0274">FAD</keyword>
<dbReference type="AlphaFoldDB" id="A0A848BSQ6"/>
<evidence type="ECO:0000313" key="9">
    <source>
        <dbReference type="Proteomes" id="UP000591071"/>
    </source>
</evidence>
<dbReference type="EMBL" id="JABAFG010000001">
    <property type="protein sequence ID" value="NME27204.1"/>
    <property type="molecule type" value="Genomic_DNA"/>
</dbReference>
<feature type="domain" description="HpaB/PvcC/4-BUDH C-terminal" evidence="5">
    <location>
        <begin position="282"/>
        <end position="477"/>
    </location>
</feature>
<comment type="caution">
    <text evidence="8">The sequence shown here is derived from an EMBL/GenBank/DDBJ whole genome shotgun (WGS) entry which is preliminary data.</text>
</comment>
<evidence type="ECO:0000313" key="7">
    <source>
        <dbReference type="EMBL" id="MFG6272607.1"/>
    </source>
</evidence>
<dbReference type="RefSeq" id="WP_059076353.1">
    <property type="nucleotide sequence ID" value="NZ_CP011940.1"/>
</dbReference>
<name>A0A848BSQ6_9FIRM</name>
<dbReference type="Pfam" id="PF11794">
    <property type="entry name" value="HpaB_N"/>
    <property type="match status" value="1"/>
</dbReference>
<evidence type="ECO:0000256" key="2">
    <source>
        <dbReference type="ARBA" id="ARBA00022827"/>
    </source>
</evidence>
<dbReference type="SUPFAM" id="SSF47203">
    <property type="entry name" value="Acyl-CoA dehydrogenase C-terminal domain-like"/>
    <property type="match status" value="1"/>
</dbReference>
<dbReference type="InterPro" id="IPR004925">
    <property type="entry name" value="HpaB/PvcC/4-BUDH"/>
</dbReference>
<dbReference type="InterPro" id="IPR046373">
    <property type="entry name" value="Acyl-CoA_Oxase/DH_mid-dom_sf"/>
</dbReference>
<dbReference type="OrthoDB" id="9785230at2"/>
<reference evidence="7 10" key="2">
    <citation type="submission" date="2024-10" db="EMBL/GenBank/DDBJ databases">
        <authorList>
            <person name="Sang B.-I."/>
            <person name="Prabhaharan D."/>
        </authorList>
    </citation>
    <scope>NUCLEOTIDE SEQUENCE [LARGE SCALE GENOMIC DNA]</scope>
    <source>
        <strain evidence="7 10">MH</strain>
    </source>
</reference>
<feature type="binding site" evidence="4">
    <location>
        <position position="191"/>
    </location>
    <ligand>
        <name>FAD</name>
        <dbReference type="ChEBI" id="CHEBI:57692"/>
    </ligand>
</feature>
<keyword evidence="10" id="KW-1185">Reference proteome</keyword>
<reference evidence="8 9" key="1">
    <citation type="submission" date="2020-04" db="EMBL/GenBank/DDBJ databases">
        <authorList>
            <person name="Hitch T.C.A."/>
            <person name="Wylensek D."/>
            <person name="Clavel T."/>
        </authorList>
    </citation>
    <scope>NUCLEOTIDE SEQUENCE [LARGE SCALE GENOMIC DNA]</scope>
    <source>
        <strain evidence="8 9">Oil-RF-744-FAT-WT-6-1</strain>
    </source>
</reference>
<dbReference type="InterPro" id="IPR009100">
    <property type="entry name" value="AcylCoA_DH/oxidase_NM_dom_sf"/>
</dbReference>
<gene>
    <name evidence="7" type="ORF">ACGTZG_05330</name>
    <name evidence="8" type="ORF">HF872_00985</name>
</gene>
<dbReference type="PANTHER" id="PTHR36117">
    <property type="entry name" value="4-HYDROXYPHENYLACETATE 3-MONOOXYGENASE-RELATED"/>
    <property type="match status" value="1"/>
</dbReference>
<dbReference type="Gene3D" id="2.40.110.10">
    <property type="entry name" value="Butyryl-CoA Dehydrogenase, subunit A, domain 2"/>
    <property type="match status" value="1"/>
</dbReference>
<evidence type="ECO:0000256" key="3">
    <source>
        <dbReference type="ARBA" id="ARBA00023002"/>
    </source>
</evidence>
<protein>
    <submittedName>
        <fullName evidence="8">4-hydroxybutyryl-CoA dehydratase</fullName>
    </submittedName>
    <submittedName>
        <fullName evidence="7">4-hydroxyphenylacetate 3-hydroxylase family protein</fullName>
    </submittedName>
</protein>
<dbReference type="InterPro" id="IPR024674">
    <property type="entry name" value="HpaB/PvcC/4-BUDH_N"/>
</dbReference>
<evidence type="ECO:0000259" key="6">
    <source>
        <dbReference type="Pfam" id="PF11794"/>
    </source>
</evidence>
<keyword evidence="1" id="KW-0285">Flavoprotein</keyword>
<evidence type="ECO:0000313" key="8">
    <source>
        <dbReference type="EMBL" id="NME27204.1"/>
    </source>
</evidence>
<dbReference type="PANTHER" id="PTHR36117:SF3">
    <property type="entry name" value="4-HYDROXYPHENYLACETATE 3-MONOOXYGENASE-RELATED"/>
    <property type="match status" value="1"/>
</dbReference>
<dbReference type="KEGG" id="mhw:ACT01_02930"/>
<dbReference type="Proteomes" id="UP000591071">
    <property type="component" value="Unassembled WGS sequence"/>
</dbReference>
<organism evidence="8 9">
    <name type="scientific">Megasphaera hexanoica</name>
    <dbReference type="NCBI Taxonomy" id="1675036"/>
    <lineage>
        <taxon>Bacteria</taxon>
        <taxon>Bacillati</taxon>
        <taxon>Bacillota</taxon>
        <taxon>Negativicutes</taxon>
        <taxon>Veillonellales</taxon>
        <taxon>Veillonellaceae</taxon>
        <taxon>Megasphaera</taxon>
    </lineage>
</organism>
<dbReference type="EMBL" id="JBIEKR010000004">
    <property type="protein sequence ID" value="MFG6272607.1"/>
    <property type="molecule type" value="Genomic_DNA"/>
</dbReference>
<dbReference type="PIRSF" id="PIRSF000331">
    <property type="entry name" value="HpaA_HpaB"/>
    <property type="match status" value="1"/>
</dbReference>
<keyword evidence="3" id="KW-0560">Oxidoreductase</keyword>
<evidence type="ECO:0000259" key="5">
    <source>
        <dbReference type="Pfam" id="PF03241"/>
    </source>
</evidence>
<feature type="domain" description="HpaB/PvcC/4-BUDH N-terminal" evidence="6">
    <location>
        <begin position="3"/>
        <end position="275"/>
    </location>
</feature>